<dbReference type="Proteomes" id="UP001152747">
    <property type="component" value="Unassembled WGS sequence"/>
</dbReference>
<keyword evidence="3" id="KW-1185">Reference proteome</keyword>
<evidence type="ECO:0000256" key="1">
    <source>
        <dbReference type="SAM" id="SignalP"/>
    </source>
</evidence>
<protein>
    <submittedName>
        <fullName evidence="2">Uncharacterized protein</fullName>
    </submittedName>
</protein>
<feature type="chain" id="PRO_5040348953" evidence="1">
    <location>
        <begin position="20"/>
        <end position="151"/>
    </location>
</feature>
<keyword evidence="1" id="KW-0732">Signal</keyword>
<sequence length="151" mass="16971">MRAEFLLIVLSILVFWAETAPIQKRQDDADWWNSDSSSENSRDYEEFLAWKRRRNNYLRRKQYNYNSSRWRDYHYHYHEPSQNYNYHNSPGYSSGYGSGYGSGYYPGYGGGYGGGYGSGGGIFSLGFTRGLGISTPIGGFGIGSGFGIGIG</sequence>
<dbReference type="EMBL" id="CANHGI010000002">
    <property type="protein sequence ID" value="CAI5443851.1"/>
    <property type="molecule type" value="Genomic_DNA"/>
</dbReference>
<feature type="signal peptide" evidence="1">
    <location>
        <begin position="1"/>
        <end position="19"/>
    </location>
</feature>
<evidence type="ECO:0000313" key="3">
    <source>
        <dbReference type="Proteomes" id="UP001152747"/>
    </source>
</evidence>
<evidence type="ECO:0000313" key="2">
    <source>
        <dbReference type="EMBL" id="CAI5443851.1"/>
    </source>
</evidence>
<comment type="caution">
    <text evidence="2">The sequence shown here is derived from an EMBL/GenBank/DDBJ whole genome shotgun (WGS) entry which is preliminary data.</text>
</comment>
<dbReference type="AlphaFoldDB" id="A0A9P1IEU9"/>
<proteinExistence type="predicted"/>
<organism evidence="2 3">
    <name type="scientific">Caenorhabditis angaria</name>
    <dbReference type="NCBI Taxonomy" id="860376"/>
    <lineage>
        <taxon>Eukaryota</taxon>
        <taxon>Metazoa</taxon>
        <taxon>Ecdysozoa</taxon>
        <taxon>Nematoda</taxon>
        <taxon>Chromadorea</taxon>
        <taxon>Rhabditida</taxon>
        <taxon>Rhabditina</taxon>
        <taxon>Rhabditomorpha</taxon>
        <taxon>Rhabditoidea</taxon>
        <taxon>Rhabditidae</taxon>
        <taxon>Peloderinae</taxon>
        <taxon>Caenorhabditis</taxon>
    </lineage>
</organism>
<gene>
    <name evidence="2" type="ORF">CAMP_LOCUS6488</name>
</gene>
<accession>A0A9P1IEU9</accession>
<reference evidence="2" key="1">
    <citation type="submission" date="2022-11" db="EMBL/GenBank/DDBJ databases">
        <authorList>
            <person name="Kikuchi T."/>
        </authorList>
    </citation>
    <scope>NUCLEOTIDE SEQUENCE</scope>
    <source>
        <strain evidence="2">PS1010</strain>
    </source>
</reference>
<name>A0A9P1IEU9_9PELO</name>